<dbReference type="STRING" id="273116.gene:9381317"/>
<keyword evidence="6" id="KW-0963">Cytoplasm</keyword>
<reference evidence="18 19" key="2">
    <citation type="journal article" date="2000" name="Proc. Natl. Acad. Sci. U.S.A.">
        <title>Archaeal adaptation to higher temperatures revealed by genomic sequence of Thermoplasma volcanium.</title>
        <authorList>
            <person name="Kawashima T."/>
            <person name="Amano N."/>
            <person name="Koike H."/>
            <person name="Makino S."/>
            <person name="Higuchi S."/>
            <person name="Kawashima-Ohya Y."/>
            <person name="Watanabe K."/>
            <person name="Yamazaki M."/>
            <person name="Kanehori K."/>
            <person name="Kawamoto T."/>
            <person name="Nunoshiba T."/>
            <person name="Yamamoto Y."/>
            <person name="Aramaki H."/>
            <person name="Makino K."/>
            <person name="Suzuki M."/>
        </authorList>
    </citation>
    <scope>NUCLEOTIDE SEQUENCE [LARGE SCALE GENOMIC DNA]</scope>
    <source>
        <strain evidence="19">ATCC 51530 / DSM 4299 / JCM 9571 / NBRC 15438 / GSS1</strain>
    </source>
</reference>
<evidence type="ECO:0000256" key="6">
    <source>
        <dbReference type="ARBA" id="ARBA00022490"/>
    </source>
</evidence>
<dbReference type="GO" id="GO:0006431">
    <property type="term" value="P:methionyl-tRNA aminoacylation"/>
    <property type="evidence" value="ECO:0007669"/>
    <property type="project" value="InterPro"/>
</dbReference>
<dbReference type="PANTHER" id="PTHR11586:SF37">
    <property type="entry name" value="TRNA-BINDING DOMAIN-CONTAINING PROTEIN"/>
    <property type="match status" value="1"/>
</dbReference>
<dbReference type="PROSITE" id="PS50886">
    <property type="entry name" value="TRBD"/>
    <property type="match status" value="1"/>
</dbReference>
<evidence type="ECO:0000256" key="14">
    <source>
        <dbReference type="ARBA" id="ARBA00030904"/>
    </source>
</evidence>
<dbReference type="AlphaFoldDB" id="Q97BC3"/>
<sequence>MEVDINYFRTLDIRAAKVVSCEKVEKSRSLLRIVVDLGDQQKQIISSIADYYNPSDLIGKTIIILNNLKPAKFMGLESQGMLLAVDNEEGVKLLTVDGEVKPGSKVS</sequence>
<dbReference type="Proteomes" id="UP000001017">
    <property type="component" value="Chromosome"/>
</dbReference>
<dbReference type="EMBL" id="BA000011">
    <property type="protein sequence ID" value="BAB59675.1"/>
    <property type="molecule type" value="Genomic_DNA"/>
</dbReference>
<evidence type="ECO:0000259" key="17">
    <source>
        <dbReference type="PROSITE" id="PS50886"/>
    </source>
</evidence>
<keyword evidence="19" id="KW-1185">Reference proteome</keyword>
<dbReference type="Gene3D" id="2.40.50.140">
    <property type="entry name" value="Nucleic acid-binding proteins"/>
    <property type="match status" value="1"/>
</dbReference>
<dbReference type="eggNOG" id="arCOG01136">
    <property type="taxonomic scope" value="Archaea"/>
</dbReference>
<dbReference type="PANTHER" id="PTHR11586">
    <property type="entry name" value="TRNA-AMINOACYLATION COFACTOR ARC1 FAMILY MEMBER"/>
    <property type="match status" value="1"/>
</dbReference>
<keyword evidence="9" id="KW-0547">Nucleotide-binding</keyword>
<comment type="subcellular location">
    <subcellularLocation>
        <location evidence="2">Cytoplasm</location>
    </subcellularLocation>
</comment>
<keyword evidence="13" id="KW-0030">Aminoacyl-tRNA synthetase</keyword>
<evidence type="ECO:0000256" key="1">
    <source>
        <dbReference type="ARBA" id="ARBA00003314"/>
    </source>
</evidence>
<keyword evidence="11 16" id="KW-0694">RNA-binding</keyword>
<proteinExistence type="predicted"/>
<evidence type="ECO:0000256" key="10">
    <source>
        <dbReference type="ARBA" id="ARBA00022840"/>
    </source>
</evidence>
<gene>
    <name evidence="18" type="ORF">TVG0523625</name>
</gene>
<comment type="function">
    <text evidence="1">Is required not only for elongation of protein synthesis but also for the initiation of all mRNA translation through initiator tRNA(fMet) aminoacylation.</text>
</comment>
<dbReference type="NCBIfam" id="TIGR00399">
    <property type="entry name" value="metG_C_term"/>
    <property type="match status" value="1"/>
</dbReference>
<evidence type="ECO:0000256" key="9">
    <source>
        <dbReference type="ARBA" id="ARBA00022741"/>
    </source>
</evidence>
<evidence type="ECO:0000256" key="12">
    <source>
        <dbReference type="ARBA" id="ARBA00022917"/>
    </source>
</evidence>
<evidence type="ECO:0000256" key="2">
    <source>
        <dbReference type="ARBA" id="ARBA00004496"/>
    </source>
</evidence>
<evidence type="ECO:0000256" key="8">
    <source>
        <dbReference type="ARBA" id="ARBA00022598"/>
    </source>
</evidence>
<dbReference type="GO" id="GO:0005737">
    <property type="term" value="C:cytoplasm"/>
    <property type="evidence" value="ECO:0007669"/>
    <property type="project" value="UniProtKB-SubCell"/>
</dbReference>
<reference evidence="18 19" key="1">
    <citation type="journal article" date="1999" name="Proc. Jpn. Acad.">
        <title>Determination of the complete genomic DNA sequence of Thermoplasma volvanium GSS1.</title>
        <authorList>
            <person name="Kawashima T."/>
            <person name="Yamamoto Y."/>
            <person name="Aramaki H."/>
            <person name="Nunoshiba T."/>
            <person name="Kawamoto T."/>
            <person name="Watanabe K."/>
            <person name="Yamazaki M."/>
            <person name="Kanehori K."/>
            <person name="Amano N."/>
            <person name="Ohya Y."/>
            <person name="Makino K."/>
            <person name="Suzuki M."/>
        </authorList>
    </citation>
    <scope>NUCLEOTIDE SEQUENCE [LARGE SCALE GENOMIC DNA]</scope>
    <source>
        <strain evidence="19">ATCC 51530 / DSM 4299 / JCM 9571 / NBRC 15438 / GSS1</strain>
    </source>
</reference>
<name>Q97BC3_THEVO</name>
<protein>
    <recommendedName>
        <fullName evidence="5">Methionine--tRNA ligase</fullName>
        <ecNumber evidence="4">6.1.1.10</ecNumber>
    </recommendedName>
    <alternativeName>
        <fullName evidence="14">Methionyl-tRNA synthetase</fullName>
    </alternativeName>
</protein>
<keyword evidence="12" id="KW-0648">Protein biosynthesis</keyword>
<evidence type="ECO:0000313" key="18">
    <source>
        <dbReference type="EMBL" id="BAB59675.1"/>
    </source>
</evidence>
<evidence type="ECO:0000256" key="16">
    <source>
        <dbReference type="PROSITE-ProRule" id="PRU00209"/>
    </source>
</evidence>
<dbReference type="PhylomeDB" id="Q97BC3"/>
<dbReference type="KEGG" id="tvo:TVG0523625"/>
<dbReference type="HOGENOM" id="CLU_065946_3_1_2"/>
<dbReference type="SUPFAM" id="SSF50249">
    <property type="entry name" value="Nucleic acid-binding proteins"/>
    <property type="match status" value="1"/>
</dbReference>
<evidence type="ECO:0000256" key="5">
    <source>
        <dbReference type="ARBA" id="ARBA00018753"/>
    </source>
</evidence>
<dbReference type="EC" id="6.1.1.10" evidence="4"/>
<keyword evidence="8" id="KW-0436">Ligase</keyword>
<evidence type="ECO:0000313" key="19">
    <source>
        <dbReference type="Proteomes" id="UP000001017"/>
    </source>
</evidence>
<dbReference type="RefSeq" id="WP_010916791.1">
    <property type="nucleotide sequence ID" value="NC_002689.2"/>
</dbReference>
<evidence type="ECO:0000256" key="15">
    <source>
        <dbReference type="ARBA" id="ARBA00047364"/>
    </source>
</evidence>
<accession>Q97BC3</accession>
<dbReference type="InterPro" id="IPR002547">
    <property type="entry name" value="tRNA-bd_dom"/>
</dbReference>
<comment type="subunit">
    <text evidence="3">Homodimer.</text>
</comment>
<dbReference type="InterPro" id="IPR051270">
    <property type="entry name" value="Tyrosine-tRNA_ligase_regulator"/>
</dbReference>
<keyword evidence="7 16" id="KW-0820">tRNA-binding</keyword>
<keyword evidence="10" id="KW-0067">ATP-binding</keyword>
<dbReference type="Pfam" id="PF01588">
    <property type="entry name" value="tRNA_bind"/>
    <property type="match status" value="1"/>
</dbReference>
<dbReference type="OrthoDB" id="30609at2157"/>
<dbReference type="GeneID" id="1441049"/>
<dbReference type="CDD" id="cd02800">
    <property type="entry name" value="tRNA_bind_EcMetRS_like"/>
    <property type="match status" value="1"/>
</dbReference>
<dbReference type="GO" id="GO:0005524">
    <property type="term" value="F:ATP binding"/>
    <property type="evidence" value="ECO:0007669"/>
    <property type="project" value="UniProtKB-KW"/>
</dbReference>
<evidence type="ECO:0000256" key="3">
    <source>
        <dbReference type="ARBA" id="ARBA00011738"/>
    </source>
</evidence>
<dbReference type="GO" id="GO:0004825">
    <property type="term" value="F:methionine-tRNA ligase activity"/>
    <property type="evidence" value="ECO:0007669"/>
    <property type="project" value="UniProtKB-EC"/>
</dbReference>
<organism evidence="18 19">
    <name type="scientific">Thermoplasma volcanium (strain ATCC 51530 / DSM 4299 / JCM 9571 / NBRC 15438 / GSS1)</name>
    <dbReference type="NCBI Taxonomy" id="273116"/>
    <lineage>
        <taxon>Archaea</taxon>
        <taxon>Methanobacteriati</taxon>
        <taxon>Thermoplasmatota</taxon>
        <taxon>Thermoplasmata</taxon>
        <taxon>Thermoplasmatales</taxon>
        <taxon>Thermoplasmataceae</taxon>
        <taxon>Thermoplasma</taxon>
    </lineage>
</organism>
<evidence type="ECO:0000256" key="7">
    <source>
        <dbReference type="ARBA" id="ARBA00022555"/>
    </source>
</evidence>
<evidence type="ECO:0000256" key="4">
    <source>
        <dbReference type="ARBA" id="ARBA00012838"/>
    </source>
</evidence>
<dbReference type="GO" id="GO:0000049">
    <property type="term" value="F:tRNA binding"/>
    <property type="evidence" value="ECO:0007669"/>
    <property type="project" value="UniProtKB-UniRule"/>
</dbReference>
<feature type="domain" description="TRNA-binding" evidence="17">
    <location>
        <begin position="7"/>
        <end position="107"/>
    </location>
</feature>
<dbReference type="FunFam" id="2.40.50.140:FF:000042">
    <property type="entry name" value="Methionine--tRNA ligase"/>
    <property type="match status" value="1"/>
</dbReference>
<evidence type="ECO:0000256" key="13">
    <source>
        <dbReference type="ARBA" id="ARBA00023146"/>
    </source>
</evidence>
<evidence type="ECO:0000256" key="11">
    <source>
        <dbReference type="ARBA" id="ARBA00022884"/>
    </source>
</evidence>
<dbReference type="InterPro" id="IPR012340">
    <property type="entry name" value="NA-bd_OB-fold"/>
</dbReference>
<comment type="catalytic activity">
    <reaction evidence="15">
        <text>tRNA(Met) + L-methionine + ATP = L-methionyl-tRNA(Met) + AMP + diphosphate</text>
        <dbReference type="Rhea" id="RHEA:13481"/>
        <dbReference type="Rhea" id="RHEA-COMP:9667"/>
        <dbReference type="Rhea" id="RHEA-COMP:9698"/>
        <dbReference type="ChEBI" id="CHEBI:30616"/>
        <dbReference type="ChEBI" id="CHEBI:33019"/>
        <dbReference type="ChEBI" id="CHEBI:57844"/>
        <dbReference type="ChEBI" id="CHEBI:78442"/>
        <dbReference type="ChEBI" id="CHEBI:78530"/>
        <dbReference type="ChEBI" id="CHEBI:456215"/>
        <dbReference type="EC" id="6.1.1.10"/>
    </reaction>
</comment>
<dbReference type="InterPro" id="IPR004495">
    <property type="entry name" value="Met-tRNA-synth_bsu_C"/>
</dbReference>
<dbReference type="PaxDb" id="273116-14324748"/>